<reference evidence="4 5" key="1">
    <citation type="submission" date="2019-03" db="EMBL/GenBank/DDBJ databases">
        <title>Freshwater and sediment microbial communities from various areas in North America, analyzing microbe dynamics in response to fracking.</title>
        <authorList>
            <person name="Lamendella R."/>
        </authorList>
    </citation>
    <scope>NUCLEOTIDE SEQUENCE [LARGE SCALE GENOMIC DNA]</scope>
    <source>
        <strain evidence="4 5">18_TX</strain>
    </source>
</reference>
<dbReference type="Pfam" id="PF00561">
    <property type="entry name" value="Abhydrolase_1"/>
    <property type="match status" value="1"/>
</dbReference>
<dbReference type="EMBL" id="SNXI01000002">
    <property type="protein sequence ID" value="TDP40107.1"/>
    <property type="molecule type" value="Genomic_DNA"/>
</dbReference>
<dbReference type="PANTHER" id="PTHR43798">
    <property type="entry name" value="MONOACYLGLYCEROL LIPASE"/>
    <property type="match status" value="1"/>
</dbReference>
<sequence length="493" mass="53607">MRSAWHYLETLGLVALGLLISVTPVTASANQETSQETAEPCFINGVDERLNCGFVKVPENYNQADGKQIAIHYAVLPAISEGKRSDPLLILAGGPGQAATELTPMIAKIFEPVRKTRDIVLIDQRGTGKSNPLQCEVDHADELLQTDDAQSLTKLAAGCLQKFEDTDTLQYTTLNSIKDFERVREHLGIKQFNLYGGSYGTRVGLKYLQHYPDSVRTATLDAVAPPQVVIGPFGLHASLAFNKLVEDCNQQLRCEQRFPNVKNDYQQVMQALDEQPQRLQINDPLTNQPTDILLSSGRFSSIIRLALYSPMTRQLLPFTINEAAAGNFQPVLGLMGSTTVAAQNSIYLGLMLSVLCSEDLPRADAQLLAQDANNDFIGGRTGEAFQALCKAWPADAVAAEWAAPVESDKPVLLLSGTQDPVTPPRWGDIAARTLTNSAHFVAEHASHTIASHTCANKIIADFIEAGSVQDLSGECLKKRVAQPFVLNVNGEGL</sequence>
<comment type="caution">
    <text evidence="4">The sequence shown here is derived from an EMBL/GenBank/DDBJ whole genome shotgun (WGS) entry which is preliminary data.</text>
</comment>
<dbReference type="GO" id="GO:0006508">
    <property type="term" value="P:proteolysis"/>
    <property type="evidence" value="ECO:0007669"/>
    <property type="project" value="InterPro"/>
</dbReference>
<gene>
    <name evidence="4" type="ORF">DEU29_1027</name>
</gene>
<protein>
    <submittedName>
        <fullName evidence="4">Alpha/beta hydrolase family protein</fullName>
    </submittedName>
</protein>
<dbReference type="Gene3D" id="3.40.50.1820">
    <property type="entry name" value="alpha/beta hydrolase"/>
    <property type="match status" value="1"/>
</dbReference>
<keyword evidence="5" id="KW-1185">Reference proteome</keyword>
<organism evidence="4 5">
    <name type="scientific">Idiomarina aquatica</name>
    <dbReference type="NCBI Taxonomy" id="1327752"/>
    <lineage>
        <taxon>Bacteria</taxon>
        <taxon>Pseudomonadati</taxon>
        <taxon>Pseudomonadota</taxon>
        <taxon>Gammaproteobacteria</taxon>
        <taxon>Alteromonadales</taxon>
        <taxon>Idiomarinaceae</taxon>
        <taxon>Idiomarina</taxon>
    </lineage>
</organism>
<proteinExistence type="inferred from homology"/>
<comment type="similarity">
    <text evidence="1">Belongs to the peptidase S33 family.</text>
</comment>
<dbReference type="PANTHER" id="PTHR43798:SF27">
    <property type="entry name" value="HYDROLASE ALPHA_BETA HYDROLASE FOLD FAMILY"/>
    <property type="match status" value="1"/>
</dbReference>
<dbReference type="InterPro" id="IPR050266">
    <property type="entry name" value="AB_hydrolase_sf"/>
</dbReference>
<dbReference type="SUPFAM" id="SSF53474">
    <property type="entry name" value="alpha/beta-Hydrolases"/>
    <property type="match status" value="1"/>
</dbReference>
<evidence type="ECO:0000313" key="5">
    <source>
        <dbReference type="Proteomes" id="UP000295531"/>
    </source>
</evidence>
<dbReference type="GO" id="GO:0008233">
    <property type="term" value="F:peptidase activity"/>
    <property type="evidence" value="ECO:0007669"/>
    <property type="project" value="InterPro"/>
</dbReference>
<dbReference type="AlphaFoldDB" id="A0A4R6PSL9"/>
<evidence type="ECO:0000256" key="2">
    <source>
        <dbReference type="ARBA" id="ARBA00022801"/>
    </source>
</evidence>
<keyword evidence="2 4" id="KW-0378">Hydrolase</keyword>
<dbReference type="InterPro" id="IPR000073">
    <property type="entry name" value="AB_hydrolase_1"/>
</dbReference>
<dbReference type="PRINTS" id="PR00793">
    <property type="entry name" value="PROAMNOPTASE"/>
</dbReference>
<evidence type="ECO:0000259" key="3">
    <source>
        <dbReference type="Pfam" id="PF00561"/>
    </source>
</evidence>
<dbReference type="InterPro" id="IPR029058">
    <property type="entry name" value="AB_hydrolase_fold"/>
</dbReference>
<evidence type="ECO:0000256" key="1">
    <source>
        <dbReference type="ARBA" id="ARBA00010088"/>
    </source>
</evidence>
<feature type="domain" description="AB hydrolase-1" evidence="3">
    <location>
        <begin position="87"/>
        <end position="448"/>
    </location>
</feature>
<evidence type="ECO:0000313" key="4">
    <source>
        <dbReference type="EMBL" id="TDP40107.1"/>
    </source>
</evidence>
<dbReference type="Proteomes" id="UP000295531">
    <property type="component" value="Unassembled WGS sequence"/>
</dbReference>
<dbReference type="OrthoDB" id="4510475at2"/>
<dbReference type="GO" id="GO:0016020">
    <property type="term" value="C:membrane"/>
    <property type="evidence" value="ECO:0007669"/>
    <property type="project" value="TreeGrafter"/>
</dbReference>
<name>A0A4R6PSL9_9GAMM</name>
<dbReference type="RefSeq" id="WP_133538584.1">
    <property type="nucleotide sequence ID" value="NZ_SNXI01000002.1"/>
</dbReference>
<dbReference type="InterPro" id="IPR002410">
    <property type="entry name" value="Peptidase_S33"/>
</dbReference>
<accession>A0A4R6PSL9</accession>